<evidence type="ECO:0000256" key="1">
    <source>
        <dbReference type="SAM" id="Phobius"/>
    </source>
</evidence>
<organism evidence="2 3">
    <name type="scientific">Puccinia sorghi</name>
    <dbReference type="NCBI Taxonomy" id="27349"/>
    <lineage>
        <taxon>Eukaryota</taxon>
        <taxon>Fungi</taxon>
        <taxon>Dikarya</taxon>
        <taxon>Basidiomycota</taxon>
        <taxon>Pucciniomycotina</taxon>
        <taxon>Pucciniomycetes</taxon>
        <taxon>Pucciniales</taxon>
        <taxon>Pucciniaceae</taxon>
        <taxon>Puccinia</taxon>
    </lineage>
</organism>
<reference evidence="2 3" key="1">
    <citation type="submission" date="2015-08" db="EMBL/GenBank/DDBJ databases">
        <title>Next Generation Sequencing and Analysis of the Genome of Puccinia sorghi L Schw, the Causal Agent of Maize Common Rust.</title>
        <authorList>
            <person name="Rochi L."/>
            <person name="Burguener G."/>
            <person name="Darino M."/>
            <person name="Turjanski A."/>
            <person name="Kreff E."/>
            <person name="Dieguez M.J."/>
            <person name="Sacco F."/>
        </authorList>
    </citation>
    <scope>NUCLEOTIDE SEQUENCE [LARGE SCALE GENOMIC DNA]</scope>
    <source>
        <strain evidence="2 3">RO10H11247</strain>
    </source>
</reference>
<feature type="transmembrane region" description="Helical" evidence="1">
    <location>
        <begin position="538"/>
        <end position="563"/>
    </location>
</feature>
<accession>A0A0L6VA00</accession>
<protein>
    <submittedName>
        <fullName evidence="2">Uncharacterized protein</fullName>
    </submittedName>
</protein>
<dbReference type="VEuPathDB" id="FungiDB:VP01_212g1"/>
<keyword evidence="1" id="KW-0472">Membrane</keyword>
<proteinExistence type="predicted"/>
<dbReference type="Proteomes" id="UP000037035">
    <property type="component" value="Unassembled WGS sequence"/>
</dbReference>
<comment type="caution">
    <text evidence="2">The sequence shown here is derived from an EMBL/GenBank/DDBJ whole genome shotgun (WGS) entry which is preliminary data.</text>
</comment>
<gene>
    <name evidence="2" type="ORF">VP01_212g1</name>
</gene>
<evidence type="ECO:0000313" key="3">
    <source>
        <dbReference type="Proteomes" id="UP000037035"/>
    </source>
</evidence>
<dbReference type="AlphaFoldDB" id="A0A0L6VA00"/>
<sequence>MWHINMNPTTNSLLAPHTVQEGVCTLSNQLNTGLNKYTTPHWNRYLIISNQKAGRPIQNSRKTSHYIRQTSFGRQANILKRNTSNRNEIKKHIVIQPSLDAQSLCRLHSVCTKTSTHANSIPSFLLAQVLGFVYWFEGIIPREYACIQPPMLLISIFICCKIHEGGGSSLTPENFILGRKWQVTTPFDSKKLHFKKNVLVVIYKLHGTTVILHCTALHDIIIPNHYILFLPEMIAQLLSHQQKLLTIFYKRGSPLICFESFTHSIHPIILFNLALGVKPGTNLLTDVHTELNDTSPKSLNGGTNPQTMAIICILTYKEKGFSIKNRNITVSTAYMACISQLSMELKSGSNDSSSFLDERIIDLTGLLNEGIIQFQKTAERRVYFIENCKLLFFGEKSREGSLLVGKIGKIKCCGNVMLCRLPSKVVFKSPLLVKIDMRGGRIKNVWELCNSVWHISRIFRRFSKFGNCVAIPGIFEVKKYFYEIIQINADFEILQFSKITHPGRIRCVFGSDTKKQGCLYICNIKRRRSYKYTRRKKYLYIFFIDSNIPNYWFLIGYLFFAALRSPFLWCVLRNNNGTIKGNYFLIIDWFLNVDLLNLICPIVIKLNNSKNAWVYDREIFTCRYIWPRCTCGLVSILNTLKGEIRQNMWIASVSRVFFSNQIMHLESFLPFLPMVDGINAEWLVFTGRNYFSSSVTSKINH</sequence>
<keyword evidence="1" id="KW-0812">Transmembrane</keyword>
<evidence type="ECO:0000313" key="2">
    <source>
        <dbReference type="EMBL" id="KNZ57544.1"/>
    </source>
</evidence>
<name>A0A0L6VA00_9BASI</name>
<dbReference type="EMBL" id="LAVV01006981">
    <property type="protein sequence ID" value="KNZ57544.1"/>
    <property type="molecule type" value="Genomic_DNA"/>
</dbReference>
<keyword evidence="1" id="KW-1133">Transmembrane helix</keyword>
<keyword evidence="3" id="KW-1185">Reference proteome</keyword>